<protein>
    <recommendedName>
        <fullName evidence="1">Putative plant transposon protein domain-containing protein</fullName>
    </recommendedName>
</protein>
<dbReference type="Pfam" id="PF20167">
    <property type="entry name" value="Transposase_32"/>
    <property type="match status" value="1"/>
</dbReference>
<organism evidence="2 3">
    <name type="scientific">Cucumis melo var. makuwa</name>
    <name type="common">Oriental melon</name>
    <dbReference type="NCBI Taxonomy" id="1194695"/>
    <lineage>
        <taxon>Eukaryota</taxon>
        <taxon>Viridiplantae</taxon>
        <taxon>Streptophyta</taxon>
        <taxon>Embryophyta</taxon>
        <taxon>Tracheophyta</taxon>
        <taxon>Spermatophyta</taxon>
        <taxon>Magnoliopsida</taxon>
        <taxon>eudicotyledons</taxon>
        <taxon>Gunneridae</taxon>
        <taxon>Pentapetalae</taxon>
        <taxon>rosids</taxon>
        <taxon>fabids</taxon>
        <taxon>Cucurbitales</taxon>
        <taxon>Cucurbitaceae</taxon>
        <taxon>Benincaseae</taxon>
        <taxon>Cucumis</taxon>
    </lineage>
</organism>
<comment type="caution">
    <text evidence="2">The sequence shown here is derived from an EMBL/GenBank/DDBJ whole genome shotgun (WGS) entry which is preliminary data.</text>
</comment>
<sequence>MEIIREGPSALHPPILDGKNYSYWKPHMIFFIKTLNGKAWRALVAGYDPPMITVNGVSVPKPEVDWTNAEEQASVGNAKALNAIFNGVDLNALRMTEDELVSDYNKRVLEIANESLLLGEKISNTKIVWKVLQSLPIKFDMKVTAIEEAHDIKTLRLDESFGSLLTFEMATADREIRKARELFLSPHMKTRNKRTPTATHVKLTRDTDGAEVDHKLYRSIVGSLLYLTASRPDISYVVGICARYQADPCISHLEAVKRILKLHESLRPVSVPEVGESSVLVSSTIHASRVPEAIVSDMDSDDQDDVPLVRLLKKTSGSIISEKLPSDPPTNIGPFLINRRAGLEKTISNVVHIRGFKFVISLAVINGFLGNVVDINCSPSCPSTEVLATVLSGGTLSTWPVNGIPAVALSIKYAILHKIDIANWFPSSLASSVSGALGTFLYQICNDNKVDTGAFIYNQLLRHVRSFGVKVPIALLRFFSSLLLHLNGVVLTATDALGSEAKTFVLSYKLFQGSHVPNIDHDVHLTRSPRIFDTDDWDESAGGFYVDRELAARIVNSPTVESRALSNSINLLSECRLEVDALIRRLKSLAPSTSRQQPSFG</sequence>
<accession>A0A5A7UGV8</accession>
<dbReference type="OrthoDB" id="1425037at2759"/>
<feature type="domain" description="Putative plant transposon protein" evidence="1">
    <location>
        <begin position="341"/>
        <end position="482"/>
    </location>
</feature>
<dbReference type="AlphaFoldDB" id="A0A5A7UGV8"/>
<reference evidence="2 3" key="1">
    <citation type="submission" date="2019-08" db="EMBL/GenBank/DDBJ databases">
        <title>Draft genome sequences of two oriental melons (Cucumis melo L. var makuwa).</title>
        <authorList>
            <person name="Kwon S.-Y."/>
        </authorList>
    </citation>
    <scope>NUCLEOTIDE SEQUENCE [LARGE SCALE GENOMIC DNA]</scope>
    <source>
        <strain evidence="3">cv. SW 3</strain>
        <tissue evidence="2">Leaf</tissue>
    </source>
</reference>
<dbReference type="PANTHER" id="PTHR11439:SF486">
    <property type="entry name" value="RLK (RECEPTOR-LIKE KINASE) PROTEIN, PUTATIVE-RELATED"/>
    <property type="match status" value="1"/>
</dbReference>
<name>A0A5A7UGV8_CUCMM</name>
<evidence type="ECO:0000313" key="2">
    <source>
        <dbReference type="EMBL" id="KAA0053456.1"/>
    </source>
</evidence>
<dbReference type="Proteomes" id="UP000321393">
    <property type="component" value="Unassembled WGS sequence"/>
</dbReference>
<dbReference type="InterPro" id="IPR046796">
    <property type="entry name" value="Transposase_32_dom"/>
</dbReference>
<evidence type="ECO:0000313" key="3">
    <source>
        <dbReference type="Proteomes" id="UP000321393"/>
    </source>
</evidence>
<evidence type="ECO:0000259" key="1">
    <source>
        <dbReference type="Pfam" id="PF20167"/>
    </source>
</evidence>
<dbReference type="EMBL" id="SSTE01009356">
    <property type="protein sequence ID" value="KAA0053456.1"/>
    <property type="molecule type" value="Genomic_DNA"/>
</dbReference>
<proteinExistence type="predicted"/>
<dbReference type="PANTHER" id="PTHR11439">
    <property type="entry name" value="GAG-POL-RELATED RETROTRANSPOSON"/>
    <property type="match status" value="1"/>
</dbReference>
<gene>
    <name evidence="2" type="ORF">E6C27_scaffold190G00030</name>
</gene>
<dbReference type="Pfam" id="PF14223">
    <property type="entry name" value="Retrotran_gag_2"/>
    <property type="match status" value="1"/>
</dbReference>